<dbReference type="AlphaFoldDB" id="A0A485LMR5"/>
<gene>
    <name evidence="3" type="primary">Aste57867_23457</name>
    <name evidence="2" type="ORF">As57867_023386</name>
    <name evidence="3" type="ORF">ASTE57867_23457</name>
</gene>
<protein>
    <submittedName>
        <fullName evidence="3">Aste57867_23457 protein</fullName>
    </submittedName>
</protein>
<feature type="compositionally biased region" description="Basic residues" evidence="1">
    <location>
        <begin position="173"/>
        <end position="183"/>
    </location>
</feature>
<name>A0A485LMR5_9STRA</name>
<organism evidence="3 4">
    <name type="scientific">Aphanomyces stellatus</name>
    <dbReference type="NCBI Taxonomy" id="120398"/>
    <lineage>
        <taxon>Eukaryota</taxon>
        <taxon>Sar</taxon>
        <taxon>Stramenopiles</taxon>
        <taxon>Oomycota</taxon>
        <taxon>Saprolegniomycetes</taxon>
        <taxon>Saprolegniales</taxon>
        <taxon>Verrucalvaceae</taxon>
        <taxon>Aphanomyces</taxon>
    </lineage>
</organism>
<dbReference type="EMBL" id="VJMH01007272">
    <property type="protein sequence ID" value="KAF0684575.1"/>
    <property type="molecule type" value="Genomic_DNA"/>
</dbReference>
<reference evidence="3 4" key="1">
    <citation type="submission" date="2019-03" db="EMBL/GenBank/DDBJ databases">
        <authorList>
            <person name="Gaulin E."/>
            <person name="Dumas B."/>
        </authorList>
    </citation>
    <scope>NUCLEOTIDE SEQUENCE [LARGE SCALE GENOMIC DNA]</scope>
    <source>
        <strain evidence="3">CBS 568.67</strain>
    </source>
</reference>
<sequence length="255" mass="29469">MFVLSFIQVNSIVFMKYLSISLRAYYARAYRDGRMSVADIGRETNASPSAIYGWKKDLEKLERGVLQGLGDKSRIPTFAHLASGNPADATQTNGMVAPHAISPEEMALVEWLLQERSQLPYLAEVIERSKALPGYPTDSPAAQYKFARRIVAKHNLDHRVRFKRGRNAVPLHPTHKGAPRRRTQSQQARPTEYADDHILFEHNLFEDIEEPWTTLETTGWVHSNHRRRFRPKIHYNYPRQVLALPQHTQQHLWPQ</sequence>
<evidence type="ECO:0000313" key="2">
    <source>
        <dbReference type="EMBL" id="KAF0684575.1"/>
    </source>
</evidence>
<reference evidence="2" key="2">
    <citation type="submission" date="2019-06" db="EMBL/GenBank/DDBJ databases">
        <title>Genomics analysis of Aphanomyces spp. identifies a new class of oomycete effector associated with host adaptation.</title>
        <authorList>
            <person name="Gaulin E."/>
        </authorList>
    </citation>
    <scope>NUCLEOTIDE SEQUENCE</scope>
    <source>
        <strain evidence="2">CBS 578.67</strain>
    </source>
</reference>
<dbReference type="Proteomes" id="UP000332933">
    <property type="component" value="Unassembled WGS sequence"/>
</dbReference>
<keyword evidence="4" id="KW-1185">Reference proteome</keyword>
<accession>A0A485LMR5</accession>
<dbReference type="EMBL" id="CAADRA010007298">
    <property type="protein sequence ID" value="VFU00103.1"/>
    <property type="molecule type" value="Genomic_DNA"/>
</dbReference>
<feature type="region of interest" description="Disordered" evidence="1">
    <location>
        <begin position="166"/>
        <end position="190"/>
    </location>
</feature>
<evidence type="ECO:0000313" key="3">
    <source>
        <dbReference type="EMBL" id="VFU00103.1"/>
    </source>
</evidence>
<proteinExistence type="predicted"/>
<evidence type="ECO:0000313" key="4">
    <source>
        <dbReference type="Proteomes" id="UP000332933"/>
    </source>
</evidence>
<evidence type="ECO:0000256" key="1">
    <source>
        <dbReference type="SAM" id="MobiDB-lite"/>
    </source>
</evidence>